<keyword evidence="1" id="KW-1133">Transmembrane helix</keyword>
<protein>
    <submittedName>
        <fullName evidence="2">Uncharacterized protein</fullName>
    </submittedName>
</protein>
<organism evidence="2 3">
    <name type="scientific">Vibrio stylophorae</name>
    <dbReference type="NCBI Taxonomy" id="659351"/>
    <lineage>
        <taxon>Bacteria</taxon>
        <taxon>Pseudomonadati</taxon>
        <taxon>Pseudomonadota</taxon>
        <taxon>Gammaproteobacteria</taxon>
        <taxon>Vibrionales</taxon>
        <taxon>Vibrionaceae</taxon>
        <taxon>Vibrio</taxon>
    </lineage>
</organism>
<dbReference type="Proteomes" id="UP000838672">
    <property type="component" value="Unassembled WGS sequence"/>
</dbReference>
<dbReference type="EMBL" id="CAKLDI010000002">
    <property type="protein sequence ID" value="CAH0535412.1"/>
    <property type="molecule type" value="Genomic_DNA"/>
</dbReference>
<evidence type="ECO:0000313" key="2">
    <source>
        <dbReference type="EMBL" id="CAH0535412.1"/>
    </source>
</evidence>
<comment type="caution">
    <text evidence="2">The sequence shown here is derived from an EMBL/GenBank/DDBJ whole genome shotgun (WGS) entry which is preliminary data.</text>
</comment>
<name>A0ABM8ZXE6_9VIBR</name>
<keyword evidence="3" id="KW-1185">Reference proteome</keyword>
<gene>
    <name evidence="2" type="ORF">VST7929_02985</name>
</gene>
<keyword evidence="1" id="KW-0472">Membrane</keyword>
<feature type="transmembrane region" description="Helical" evidence="1">
    <location>
        <begin position="6"/>
        <end position="24"/>
    </location>
</feature>
<reference evidence="2" key="1">
    <citation type="submission" date="2021-11" db="EMBL/GenBank/DDBJ databases">
        <authorList>
            <person name="Rodrigo-Torres L."/>
            <person name="Arahal R. D."/>
            <person name="Lucena T."/>
        </authorList>
    </citation>
    <scope>NUCLEOTIDE SEQUENCE</scope>
    <source>
        <strain evidence="2">CECT 7929</strain>
    </source>
</reference>
<evidence type="ECO:0000256" key="1">
    <source>
        <dbReference type="SAM" id="Phobius"/>
    </source>
</evidence>
<proteinExistence type="predicted"/>
<evidence type="ECO:0000313" key="3">
    <source>
        <dbReference type="Proteomes" id="UP000838672"/>
    </source>
</evidence>
<keyword evidence="1" id="KW-0812">Transmembrane</keyword>
<dbReference type="RefSeq" id="WP_237468255.1">
    <property type="nucleotide sequence ID" value="NZ_CAKLDI010000002.1"/>
</dbReference>
<accession>A0ABM8ZXE6</accession>
<sequence length="76" mass="8889">MIIYLFALTLFLLIMLLMSIGIIFHRQPMQNRCRSLRQLGFYPLSCQYLYGPALKGQYFDDRSSHDQSNKDKPSNA</sequence>